<dbReference type="Proteomes" id="UP000011518">
    <property type="component" value="Unassembled WGS sequence"/>
</dbReference>
<dbReference type="InParanoid" id="L8Y1C9"/>
<evidence type="ECO:0000256" key="1">
    <source>
        <dbReference type="ARBA" id="ARBA00004123"/>
    </source>
</evidence>
<feature type="compositionally biased region" description="Polar residues" evidence="16">
    <location>
        <begin position="1526"/>
        <end position="1538"/>
    </location>
</feature>
<evidence type="ECO:0000256" key="9">
    <source>
        <dbReference type="ARBA" id="ARBA00023054"/>
    </source>
</evidence>
<comment type="subcellular location">
    <subcellularLocation>
        <location evidence="1">Nucleus</location>
    </subcellularLocation>
</comment>
<feature type="compositionally biased region" description="Acidic residues" evidence="16">
    <location>
        <begin position="887"/>
        <end position="896"/>
    </location>
</feature>
<keyword evidence="5" id="KW-0832">Ubl conjugation</keyword>
<proteinExistence type="inferred from homology"/>
<dbReference type="eggNOG" id="ENOG502QRPS">
    <property type="taxonomic scope" value="Eukaryota"/>
</dbReference>
<protein>
    <recommendedName>
        <fullName evidence="13">Bromodomain-containing protein 8</fullName>
    </recommendedName>
</protein>
<evidence type="ECO:0000256" key="7">
    <source>
        <dbReference type="ARBA" id="ARBA00022990"/>
    </source>
</evidence>
<dbReference type="InterPro" id="IPR034907">
    <property type="entry name" value="NDK-like_dom"/>
</dbReference>
<feature type="region of interest" description="Disordered" evidence="16">
    <location>
        <begin position="882"/>
        <end position="924"/>
    </location>
</feature>
<feature type="region of interest" description="Disordered" evidence="16">
    <location>
        <begin position="1022"/>
        <end position="1056"/>
    </location>
</feature>
<dbReference type="Pfam" id="PF26116">
    <property type="entry name" value="FAM13A"/>
    <property type="match status" value="1"/>
</dbReference>
<dbReference type="SUPFAM" id="SSF54919">
    <property type="entry name" value="Nucleoside diphosphate kinase, NDK"/>
    <property type="match status" value="1"/>
</dbReference>
<reference evidence="19" key="2">
    <citation type="journal article" date="2013" name="Nat. Commun.">
        <title>Genome of the Chinese tree shrew.</title>
        <authorList>
            <person name="Fan Y."/>
            <person name="Huang Z.Y."/>
            <person name="Cao C.C."/>
            <person name="Chen C.S."/>
            <person name="Chen Y.X."/>
            <person name="Fan D.D."/>
            <person name="He J."/>
            <person name="Hou H.L."/>
            <person name="Hu L."/>
            <person name="Hu X.T."/>
            <person name="Jiang X.T."/>
            <person name="Lai R."/>
            <person name="Lang Y.S."/>
            <person name="Liang B."/>
            <person name="Liao S.G."/>
            <person name="Mu D."/>
            <person name="Ma Y.Y."/>
            <person name="Niu Y.Y."/>
            <person name="Sun X.Q."/>
            <person name="Xia J.Q."/>
            <person name="Xiao J."/>
            <person name="Xiong Z.Q."/>
            <person name="Xu L."/>
            <person name="Yang L."/>
            <person name="Zhang Y."/>
            <person name="Zhao W."/>
            <person name="Zhao X.D."/>
            <person name="Zheng Y.T."/>
            <person name="Zhou J.M."/>
            <person name="Zhu Y.B."/>
            <person name="Zhang G.J."/>
            <person name="Wang J."/>
            <person name="Yao Y.G."/>
        </authorList>
    </citation>
    <scope>NUCLEOTIDE SEQUENCE [LARGE SCALE GENOMIC DNA]</scope>
</reference>
<evidence type="ECO:0000256" key="14">
    <source>
        <dbReference type="PROSITE-ProRule" id="PRU00035"/>
    </source>
</evidence>
<dbReference type="Pfam" id="PF00334">
    <property type="entry name" value="NDK"/>
    <property type="match status" value="1"/>
</dbReference>
<evidence type="ECO:0000313" key="18">
    <source>
        <dbReference type="EMBL" id="ELV10143.1"/>
    </source>
</evidence>
<feature type="region of interest" description="Disordered" evidence="16">
    <location>
        <begin position="142"/>
        <end position="255"/>
    </location>
</feature>
<dbReference type="PROSITE" id="PS50014">
    <property type="entry name" value="BROMODOMAIN_2"/>
    <property type="match status" value="2"/>
</dbReference>
<dbReference type="Pfam" id="PF00439">
    <property type="entry name" value="Bromodomain"/>
    <property type="match status" value="2"/>
</dbReference>
<dbReference type="PANTHER" id="PTHR15398">
    <property type="entry name" value="BROMODOMAIN-CONTAINING PROTEIN 8"/>
    <property type="match status" value="1"/>
</dbReference>
<feature type="compositionally biased region" description="Polar residues" evidence="16">
    <location>
        <begin position="951"/>
        <end position="960"/>
    </location>
</feature>
<feature type="region of interest" description="Disordered" evidence="16">
    <location>
        <begin position="591"/>
        <end position="669"/>
    </location>
</feature>
<feature type="compositionally biased region" description="Acidic residues" evidence="16">
    <location>
        <begin position="624"/>
        <end position="633"/>
    </location>
</feature>
<feature type="domain" description="Bromo" evidence="17">
    <location>
        <begin position="1106"/>
        <end position="1151"/>
    </location>
</feature>
<evidence type="ECO:0000256" key="11">
    <source>
        <dbReference type="ARBA" id="ARBA00023163"/>
    </source>
</evidence>
<keyword evidence="12" id="KW-0539">Nucleus</keyword>
<keyword evidence="19" id="KW-1185">Reference proteome</keyword>
<feature type="region of interest" description="Disordered" evidence="16">
    <location>
        <begin position="1514"/>
        <end position="1559"/>
    </location>
</feature>
<reference evidence="19" key="1">
    <citation type="submission" date="2012-07" db="EMBL/GenBank/DDBJ databases">
        <title>Genome of the Chinese tree shrew, a rising model animal genetically related to primates.</title>
        <authorList>
            <person name="Zhang G."/>
            <person name="Fan Y."/>
            <person name="Yao Y."/>
            <person name="Huang Z."/>
        </authorList>
    </citation>
    <scope>NUCLEOTIDE SEQUENCE [LARGE SCALE GENOMIC DNA]</scope>
</reference>
<dbReference type="InterPro" id="IPR037966">
    <property type="entry name" value="Brd8_Bromo_dom"/>
</dbReference>
<dbReference type="SUPFAM" id="SSF47370">
    <property type="entry name" value="Bromodomain"/>
    <property type="match status" value="2"/>
</dbReference>
<evidence type="ECO:0000256" key="5">
    <source>
        <dbReference type="ARBA" id="ARBA00022843"/>
    </source>
</evidence>
<evidence type="ECO:0000256" key="4">
    <source>
        <dbReference type="ARBA" id="ARBA00022604"/>
    </source>
</evidence>
<evidence type="ECO:0000256" key="16">
    <source>
        <dbReference type="SAM" id="MobiDB-lite"/>
    </source>
</evidence>
<dbReference type="SMART" id="SM00297">
    <property type="entry name" value="BROMO"/>
    <property type="match status" value="2"/>
</dbReference>
<feature type="compositionally biased region" description="Basic and acidic residues" evidence="16">
    <location>
        <begin position="1549"/>
        <end position="1559"/>
    </location>
</feature>
<dbReference type="InterPro" id="IPR059029">
    <property type="entry name" value="FAM13A_dom"/>
</dbReference>
<keyword evidence="7" id="KW-0007">Acetylation</keyword>
<dbReference type="FunCoup" id="L8Y1C9">
    <property type="interactions" value="3361"/>
</dbReference>
<dbReference type="PROSITE" id="PS51374">
    <property type="entry name" value="NDPK_LIKE"/>
    <property type="match status" value="1"/>
</dbReference>
<dbReference type="GO" id="GO:0005634">
    <property type="term" value="C:nucleus"/>
    <property type="evidence" value="ECO:0007669"/>
    <property type="project" value="UniProtKB-SubCell"/>
</dbReference>
<comment type="caution">
    <text evidence="15">Lacks conserved residue(s) required for the propagation of feature annotation.</text>
</comment>
<dbReference type="PANTHER" id="PTHR15398:SF13">
    <property type="entry name" value="BROMODOMAIN-CONTAINING PROTEIN 8"/>
    <property type="match status" value="1"/>
</dbReference>
<keyword evidence="8" id="KW-0805">Transcription regulation</keyword>
<dbReference type="InterPro" id="IPR001487">
    <property type="entry name" value="Bromodomain"/>
</dbReference>
<feature type="domain" description="Bromo" evidence="17">
    <location>
        <begin position="721"/>
        <end position="791"/>
    </location>
</feature>
<feature type="region of interest" description="Disordered" evidence="16">
    <location>
        <begin position="947"/>
        <end position="975"/>
    </location>
</feature>
<dbReference type="GO" id="GO:0035267">
    <property type="term" value="C:NuA4 histone acetyltransferase complex"/>
    <property type="evidence" value="ECO:0007669"/>
    <property type="project" value="TreeGrafter"/>
</dbReference>
<feature type="region of interest" description="Disordered" evidence="16">
    <location>
        <begin position="1457"/>
        <end position="1483"/>
    </location>
</feature>
<keyword evidence="3" id="KW-0597">Phosphoprotein</keyword>
<evidence type="ECO:0000256" key="15">
    <source>
        <dbReference type="PROSITE-ProRule" id="PRU00706"/>
    </source>
</evidence>
<keyword evidence="10 14" id="KW-0103">Bromodomain</keyword>
<evidence type="ECO:0000256" key="8">
    <source>
        <dbReference type="ARBA" id="ARBA00023015"/>
    </source>
</evidence>
<dbReference type="EMBL" id="KB368407">
    <property type="protein sequence ID" value="ELV10143.1"/>
    <property type="molecule type" value="Genomic_DNA"/>
</dbReference>
<feature type="compositionally biased region" description="Acidic residues" evidence="16">
    <location>
        <begin position="1022"/>
        <end position="1037"/>
    </location>
</feature>
<keyword evidence="4" id="KW-0341">Growth regulation</keyword>
<dbReference type="GO" id="GO:0006325">
    <property type="term" value="P:chromatin organization"/>
    <property type="evidence" value="ECO:0007669"/>
    <property type="project" value="UniProtKB-KW"/>
</dbReference>
<dbReference type="SMART" id="SM00562">
    <property type="entry name" value="NDK"/>
    <property type="match status" value="1"/>
</dbReference>
<feature type="compositionally biased region" description="Basic and acidic residues" evidence="16">
    <location>
        <begin position="961"/>
        <end position="971"/>
    </location>
</feature>
<evidence type="ECO:0000256" key="13">
    <source>
        <dbReference type="ARBA" id="ARBA00070695"/>
    </source>
</evidence>
<accession>L8Y1C9</accession>
<evidence type="ECO:0000313" key="19">
    <source>
        <dbReference type="Proteomes" id="UP000011518"/>
    </source>
</evidence>
<evidence type="ECO:0000259" key="17">
    <source>
        <dbReference type="PROSITE" id="PS50014"/>
    </source>
</evidence>
<evidence type="ECO:0000256" key="10">
    <source>
        <dbReference type="ARBA" id="ARBA00023117"/>
    </source>
</evidence>
<dbReference type="Gene3D" id="1.20.920.10">
    <property type="entry name" value="Bromodomain-like"/>
    <property type="match status" value="2"/>
</dbReference>
<evidence type="ECO:0000256" key="12">
    <source>
        <dbReference type="ARBA" id="ARBA00023242"/>
    </source>
</evidence>
<dbReference type="InterPro" id="IPR036427">
    <property type="entry name" value="Bromodomain-like_sf"/>
</dbReference>
<keyword evidence="2" id="KW-1017">Isopeptide bond</keyword>
<name>L8Y1C9_TUPCH</name>
<evidence type="ECO:0000256" key="3">
    <source>
        <dbReference type="ARBA" id="ARBA00022553"/>
    </source>
</evidence>
<evidence type="ECO:0000256" key="2">
    <source>
        <dbReference type="ARBA" id="ARBA00022499"/>
    </source>
</evidence>
<dbReference type="CDD" id="cd05507">
    <property type="entry name" value="Bromo_brd8_like"/>
    <property type="match status" value="1"/>
</dbReference>
<comment type="similarity">
    <text evidence="15">Belongs to the NDK family.</text>
</comment>
<keyword evidence="9" id="KW-0175">Coiled coil</keyword>
<gene>
    <name evidence="18" type="ORF">TREES_T100011338</name>
</gene>
<dbReference type="InterPro" id="IPR036850">
    <property type="entry name" value="NDK-like_dom_sf"/>
</dbReference>
<dbReference type="Gene3D" id="3.30.70.141">
    <property type="entry name" value="Nucleoside diphosphate kinase-like domain"/>
    <property type="match status" value="1"/>
</dbReference>
<evidence type="ECO:0000256" key="6">
    <source>
        <dbReference type="ARBA" id="ARBA00022853"/>
    </source>
</evidence>
<dbReference type="STRING" id="246437.L8Y1C9"/>
<sequence length="1682" mass="186701">MWFRVTNGCVIGLVSLGVILTVSVSRAIKPFAEPGRPPDWFSQKHCASQYSELLETTETPKRKRGEKGEVVETVEDVIVRKLTAERVEELKKVIKETQERYRRLKRDAELIQAGHMDSRLDELCNDIAMKKKLEEEEAEVKRKATDAAYQARQAVKTPPRRLPTVMVRSPIDSASPGGDYPLGDLTSATMEEATPGVTPGTLPSTPVTSFPGIPDTLPPGSAPLEAPMTPVTDDSPQKKMLGQKATPPPSPLLSELLKKGSLLPTSPRLVNESEMAVASGHLNSTGVLLEVGGVLPMIHSGEIQQTPNTVAASPAASESVSQATIVMMPALPAPSSAPAVSTPESVAPVSQPDTCVPMETVGDPHTVTVSMDSSEISMIINSIKEECFRSGVTEAPGGSKAPSIDGKEDLDLAEKMDIAVSYTGEELDFETVGDIIAIIEDKVDDHPEVLDVAAVEAALSFCEENDDPQSLPGPWEHPIQQERDKPVPLPAPEMTVKQERLDFEETENKAMHELVDMREPSVEIKVEPAEPEPGISGSEIVTGVVPVTNLEPPELRSQDLDEEHRNTATGEIAETDVSSGKGDETPLTAVKTEASPESMLSPSHGSNPIEDPLETDTQHKFEMSGEDEEEDGVSEAASLEEPKEEDQGEGYLSEMDNEPPVSESDDGFSIHNATLQSHTLADSIPSSPASSQFSVCSEDQEAIQAQKIWKKAIMLVWRAAANHRYANVFLQPVTDDIAPGYHSIVQRPMDLSTIKKNIENGLIRSTAEFQRDIMLMFQNAVMYNSSDHDVYHMAVEMQRDVLEQIQQFLATQLIMQTSESGISAKSLRGRDSTRKQDASEKMGREWVWLDSEQDYPNDSELSNDCRSLFSSWDSSLDLDVGSWRETEDPEAEELEESSSGREPSELLIGDRGSEESQEETDKDSCQNLLHFLSEVAYLMEPLCISSKESNDSCSPPSGTRQQEEREIKATEGEGESCIETEELLAKVDSLVAEKKPLGENGEPEMAPVTPDICEVQELTIENEEGEVQQDSKEEDQSEGYVSEMEDHSPSGECDDGFSIQETPLVDILFSHATSSKLTDLSHGDPIQDHLLFKKTLLPVWKMIASHRPMDLTSLKRNLSKGRIRTMAQFQRDLMLMFQNAVMYNDSDHHVYHMAVEMQREVLEQIQIYVEKTLAIIKPDIVDKEEEIQDIILRSGFTIVQRRKLHLSPEQCSNFYVEQYGKMFFPNLTAYMSSGPLVAMILARYKAISYWKELLGPSNSLVAKETHPDSIYTDVEDMKEQEIVSRIMAGLLENYYEFFENEEEDFSSNDLSSITEQVNELSEEEEDEKLEHIEELPEEGAEKSDDMPEVVQLRMTENILESNSVTASTSILERTIRAAVEQHLFDLQSSIDHDFKNLQQQSLVCSSEAGSVNCDEEGSNNQVDIADNINASESNKEPVASTNLDNEIMQQDFVFGDEENNQDSSSSICDLNANTESDVPGDQSVGVQGEAACVQIPHLDLKNISDDDIWEDAKHKSSDGEFVPQTRPRSNTLPKSFGSSLDHEDEENGDESRVIQKEKKPSKEATLELILKRLKEKRVERCLPEDIKEEEEDGVNLSSELNDILKTAVQVQSSLENSESDIEENQEKLALDLRLSSTRAASMNAQKEDRVPVLEEYREYKKIKAKLRLLEVLISKQDSSKSI</sequence>
<feature type="compositionally biased region" description="Polar residues" evidence="16">
    <location>
        <begin position="1461"/>
        <end position="1476"/>
    </location>
</feature>
<dbReference type="FunFam" id="1.20.920.10:FF:000016">
    <property type="entry name" value="bromodomain-containing protein 8 isoform X1"/>
    <property type="match status" value="1"/>
</dbReference>
<keyword evidence="11" id="KW-0804">Transcription</keyword>
<dbReference type="PRINTS" id="PR00503">
    <property type="entry name" value="BROMODOMAIN"/>
</dbReference>
<keyword evidence="6" id="KW-0156">Chromatin regulator</keyword>
<organism evidence="18 19">
    <name type="scientific">Tupaia chinensis</name>
    <name type="common">Chinese tree shrew</name>
    <name type="synonym">Tupaia belangeri chinensis</name>
    <dbReference type="NCBI Taxonomy" id="246437"/>
    <lineage>
        <taxon>Eukaryota</taxon>
        <taxon>Metazoa</taxon>
        <taxon>Chordata</taxon>
        <taxon>Craniata</taxon>
        <taxon>Vertebrata</taxon>
        <taxon>Euteleostomi</taxon>
        <taxon>Mammalia</taxon>
        <taxon>Eutheria</taxon>
        <taxon>Euarchontoglires</taxon>
        <taxon>Scandentia</taxon>
        <taxon>Tupaiidae</taxon>
        <taxon>Tupaia</taxon>
    </lineage>
</organism>